<dbReference type="Proteomes" id="UP000708208">
    <property type="component" value="Unassembled WGS sequence"/>
</dbReference>
<dbReference type="InterPro" id="IPR013216">
    <property type="entry name" value="Methyltransf_11"/>
</dbReference>
<accession>A0A8J2K7J8</accession>
<evidence type="ECO:0000256" key="4">
    <source>
        <dbReference type="SAM" id="MobiDB-lite"/>
    </source>
</evidence>
<organism evidence="6 7">
    <name type="scientific">Allacma fusca</name>
    <dbReference type="NCBI Taxonomy" id="39272"/>
    <lineage>
        <taxon>Eukaryota</taxon>
        <taxon>Metazoa</taxon>
        <taxon>Ecdysozoa</taxon>
        <taxon>Arthropoda</taxon>
        <taxon>Hexapoda</taxon>
        <taxon>Collembola</taxon>
        <taxon>Symphypleona</taxon>
        <taxon>Sminthuridae</taxon>
        <taxon>Allacma</taxon>
    </lineage>
</organism>
<comment type="caution">
    <text evidence="6">The sequence shown here is derived from an EMBL/GenBank/DDBJ whole genome shotgun (WGS) entry which is preliminary data.</text>
</comment>
<proteinExistence type="inferred from homology"/>
<dbReference type="CDD" id="cd02440">
    <property type="entry name" value="AdoMet_MTases"/>
    <property type="match status" value="1"/>
</dbReference>
<keyword evidence="7" id="KW-1185">Reference proteome</keyword>
<evidence type="ECO:0000256" key="1">
    <source>
        <dbReference type="ARBA" id="ARBA00008361"/>
    </source>
</evidence>
<dbReference type="OrthoDB" id="8123669at2759"/>
<protein>
    <recommendedName>
        <fullName evidence="5">Methyltransferase type 11 domain-containing protein</fullName>
    </recommendedName>
</protein>
<keyword evidence="3" id="KW-0808">Transferase</keyword>
<dbReference type="GO" id="GO:0032259">
    <property type="term" value="P:methylation"/>
    <property type="evidence" value="ECO:0007669"/>
    <property type="project" value="UniProtKB-KW"/>
</dbReference>
<dbReference type="PANTHER" id="PTHR44942:SF4">
    <property type="entry name" value="METHYLTRANSFERASE TYPE 11 DOMAIN-CONTAINING PROTEIN"/>
    <property type="match status" value="1"/>
</dbReference>
<dbReference type="InterPro" id="IPR051052">
    <property type="entry name" value="Diverse_substrate_MTase"/>
</dbReference>
<dbReference type="EMBL" id="CAJVCH010205658">
    <property type="protein sequence ID" value="CAG7731083.1"/>
    <property type="molecule type" value="Genomic_DNA"/>
</dbReference>
<feature type="compositionally biased region" description="Gly residues" evidence="4">
    <location>
        <begin position="357"/>
        <end position="367"/>
    </location>
</feature>
<dbReference type="PANTHER" id="PTHR44942">
    <property type="entry name" value="METHYLTRANSF_11 DOMAIN-CONTAINING PROTEIN"/>
    <property type="match status" value="1"/>
</dbReference>
<gene>
    <name evidence="6" type="ORF">AFUS01_LOCUS19692</name>
</gene>
<sequence>MKSPILTVTFLPYRYYLNHLLTPPDNGSIMPESDGFFLCKIHDKHITFFQGYYTRLAFDPPKEHRSVLDVTVSSPVKAEHTRETADSTLTAHHGVFEEWRKKVEQQQQQQQTLQNYVSLRALWEAIEPLSEREKELELSLRLTFIASALKKHFEGVLHAKLYGQYRPIPPAKLIERVVSYLKEKYTGKLDTAYDVGCGSGQSTGFFSEHFKNVVGTDISSEQIKNAREKNSIPNVSYLVSPAEEFKELSDSSIQLVGACQAAHWFDLPAFYQEVHRVLEKNGVLALYGYEFPRFLTSDETKNKLLYDRLQHLYNVEMGDAVLPGSVQVYIGRYTDEKFQFGSREPRYTDSPFQFGTPGDGNNSGDGSGSPKLFGDFTREDGFYEDSDSTLRDYINYCLTWSGWQNFKSVHGEERAMQLIHSLEKDFLDIIGTNENPENIQAIKRTKFFLLLGRK</sequence>
<name>A0A8J2K7J8_9HEXA</name>
<evidence type="ECO:0000256" key="2">
    <source>
        <dbReference type="ARBA" id="ARBA00022603"/>
    </source>
</evidence>
<reference evidence="6" key="1">
    <citation type="submission" date="2021-06" db="EMBL/GenBank/DDBJ databases">
        <authorList>
            <person name="Hodson N. C."/>
            <person name="Mongue J. A."/>
            <person name="Jaron S. K."/>
        </authorList>
    </citation>
    <scope>NUCLEOTIDE SEQUENCE</scope>
</reference>
<dbReference type="Pfam" id="PF08241">
    <property type="entry name" value="Methyltransf_11"/>
    <property type="match status" value="1"/>
</dbReference>
<dbReference type="AlphaFoldDB" id="A0A8J2K7J8"/>
<dbReference type="GO" id="GO:0008757">
    <property type="term" value="F:S-adenosylmethionine-dependent methyltransferase activity"/>
    <property type="evidence" value="ECO:0007669"/>
    <property type="project" value="InterPro"/>
</dbReference>
<keyword evidence="2" id="KW-0489">Methyltransferase</keyword>
<evidence type="ECO:0000256" key="3">
    <source>
        <dbReference type="ARBA" id="ARBA00022679"/>
    </source>
</evidence>
<feature type="region of interest" description="Disordered" evidence="4">
    <location>
        <begin position="342"/>
        <end position="370"/>
    </location>
</feature>
<evidence type="ECO:0000313" key="6">
    <source>
        <dbReference type="EMBL" id="CAG7731083.1"/>
    </source>
</evidence>
<feature type="domain" description="Methyltransferase type 11" evidence="5">
    <location>
        <begin position="194"/>
        <end position="285"/>
    </location>
</feature>
<evidence type="ECO:0000313" key="7">
    <source>
        <dbReference type="Proteomes" id="UP000708208"/>
    </source>
</evidence>
<evidence type="ECO:0000259" key="5">
    <source>
        <dbReference type="Pfam" id="PF08241"/>
    </source>
</evidence>
<comment type="similarity">
    <text evidence="1">Belongs to the methyltransferase superfamily.</text>
</comment>